<dbReference type="SMART" id="SM00448">
    <property type="entry name" value="REC"/>
    <property type="match status" value="1"/>
</dbReference>
<dbReference type="PROSITE" id="PS50110">
    <property type="entry name" value="RESPONSE_REGULATORY"/>
    <property type="match status" value="1"/>
</dbReference>
<reference evidence="7" key="1">
    <citation type="submission" date="2018-02" db="EMBL/GenBank/DDBJ databases">
        <authorList>
            <person name="Kim S.-K."/>
            <person name="Jung H.-I."/>
            <person name="Lee S.-W."/>
        </authorList>
    </citation>
    <scope>NUCLEOTIDE SEQUENCE</scope>
    <source>
        <strain evidence="7">SK3146</strain>
    </source>
</reference>
<dbReference type="Proteomes" id="UP001057134">
    <property type="component" value="Chromosome"/>
</dbReference>
<keyword evidence="2" id="KW-0238">DNA-binding</keyword>
<dbReference type="SUPFAM" id="SSF52172">
    <property type="entry name" value="CheY-like"/>
    <property type="match status" value="1"/>
</dbReference>
<feature type="modified residue" description="4-aspartylphosphate" evidence="4">
    <location>
        <position position="53"/>
    </location>
</feature>
<feature type="domain" description="Response regulatory" evidence="6">
    <location>
        <begin position="2"/>
        <end position="118"/>
    </location>
</feature>
<dbReference type="Gene3D" id="3.40.50.2300">
    <property type="match status" value="1"/>
</dbReference>
<reference evidence="7" key="2">
    <citation type="journal article" date="2021" name="J Anim Sci Technol">
        <title>Complete genome sequence of Paenibacillus konkukensis sp. nov. SK3146 as a potential probiotic strain.</title>
        <authorList>
            <person name="Jung H.I."/>
            <person name="Park S."/>
            <person name="Niu K.M."/>
            <person name="Lee S.W."/>
            <person name="Kothari D."/>
            <person name="Yi K.J."/>
            <person name="Kim S.K."/>
        </authorList>
    </citation>
    <scope>NUCLEOTIDE SEQUENCE</scope>
    <source>
        <strain evidence="7">SK3146</strain>
    </source>
</reference>
<sequence length="388" mass="44282">MNILVVDDEKIIREGVKRAILAGYPAFRVFLAASPEEAIEVLRSEHVDIVFTDILMPGMTGLELMRLAGRRHAHVKWIVISAYSEFAYAQEAMRLGARDYLIKPIGKEKLIGLIAALDGELQRDSRLTQEAQLLKSNLKYLREAVFQRWASGLDIGRFDMSALTREHPQYYLIMVRLESEGRTHLEHFIVDNVLSELIERKGCGFVVSLDTHSLLGLVTLQEGAGFETFAAELRSHLHQYLKVPFQLAGSGLLSHFAGIPDEVKKLKQTGGSSPVTYDRGNESAIDVALQYIRTHYEEDLSLEKVASVVYLNPVYFSQLFKLKTGQGFKEHIIQLRMERAKELLQDPYLKIADIAERVGYQDMRHFTQVFRKKLTLTPTEYRRRLEQS</sequence>
<evidence type="ECO:0000256" key="2">
    <source>
        <dbReference type="ARBA" id="ARBA00023125"/>
    </source>
</evidence>
<dbReference type="Pfam" id="PF00072">
    <property type="entry name" value="Response_reg"/>
    <property type="match status" value="1"/>
</dbReference>
<dbReference type="PANTHER" id="PTHR43280">
    <property type="entry name" value="ARAC-FAMILY TRANSCRIPTIONAL REGULATOR"/>
    <property type="match status" value="1"/>
</dbReference>
<dbReference type="PANTHER" id="PTHR43280:SF28">
    <property type="entry name" value="HTH-TYPE TRANSCRIPTIONAL ACTIVATOR RHAS"/>
    <property type="match status" value="1"/>
</dbReference>
<evidence type="ECO:0000256" key="4">
    <source>
        <dbReference type="PROSITE-ProRule" id="PRU00169"/>
    </source>
</evidence>
<dbReference type="PROSITE" id="PS01124">
    <property type="entry name" value="HTH_ARAC_FAMILY_2"/>
    <property type="match status" value="1"/>
</dbReference>
<dbReference type="SMART" id="SM00342">
    <property type="entry name" value="HTH_ARAC"/>
    <property type="match status" value="1"/>
</dbReference>
<organism evidence="7 8">
    <name type="scientific">Paenibacillus konkukensis</name>
    <dbReference type="NCBI Taxonomy" id="2020716"/>
    <lineage>
        <taxon>Bacteria</taxon>
        <taxon>Bacillati</taxon>
        <taxon>Bacillota</taxon>
        <taxon>Bacilli</taxon>
        <taxon>Bacillales</taxon>
        <taxon>Paenibacillaceae</taxon>
        <taxon>Paenibacillus</taxon>
    </lineage>
</organism>
<evidence type="ECO:0000313" key="8">
    <source>
        <dbReference type="Proteomes" id="UP001057134"/>
    </source>
</evidence>
<evidence type="ECO:0000259" key="5">
    <source>
        <dbReference type="PROSITE" id="PS01124"/>
    </source>
</evidence>
<name>A0ABY4RRJ5_9BACL</name>
<dbReference type="InterPro" id="IPR009057">
    <property type="entry name" value="Homeodomain-like_sf"/>
</dbReference>
<evidence type="ECO:0000256" key="1">
    <source>
        <dbReference type="ARBA" id="ARBA00023015"/>
    </source>
</evidence>
<dbReference type="Gene3D" id="1.10.10.60">
    <property type="entry name" value="Homeodomain-like"/>
    <property type="match status" value="2"/>
</dbReference>
<protein>
    <submittedName>
        <fullName evidence="7">Response regulator UvrY</fullName>
    </submittedName>
</protein>
<dbReference type="EMBL" id="CP027059">
    <property type="protein sequence ID" value="UQZ84788.1"/>
    <property type="molecule type" value="Genomic_DNA"/>
</dbReference>
<keyword evidence="4" id="KW-0597">Phosphoprotein</keyword>
<dbReference type="InterPro" id="IPR011006">
    <property type="entry name" value="CheY-like_superfamily"/>
</dbReference>
<dbReference type="PRINTS" id="PR00032">
    <property type="entry name" value="HTHARAC"/>
</dbReference>
<proteinExistence type="predicted"/>
<dbReference type="InterPro" id="IPR020449">
    <property type="entry name" value="Tscrpt_reg_AraC-type_HTH"/>
</dbReference>
<keyword evidence="3" id="KW-0804">Transcription</keyword>
<evidence type="ECO:0000256" key="3">
    <source>
        <dbReference type="ARBA" id="ARBA00023163"/>
    </source>
</evidence>
<dbReference type="SUPFAM" id="SSF46689">
    <property type="entry name" value="Homeodomain-like"/>
    <property type="match status" value="2"/>
</dbReference>
<evidence type="ECO:0000259" key="6">
    <source>
        <dbReference type="PROSITE" id="PS50110"/>
    </source>
</evidence>
<dbReference type="InterPro" id="IPR001789">
    <property type="entry name" value="Sig_transdc_resp-reg_receiver"/>
</dbReference>
<dbReference type="RefSeq" id="WP_249860516.1">
    <property type="nucleotide sequence ID" value="NZ_CP027059.1"/>
</dbReference>
<keyword evidence="1" id="KW-0805">Transcription regulation</keyword>
<accession>A0ABY4RRJ5</accession>
<keyword evidence="8" id="KW-1185">Reference proteome</keyword>
<feature type="domain" description="HTH araC/xylS-type" evidence="5">
    <location>
        <begin position="286"/>
        <end position="384"/>
    </location>
</feature>
<gene>
    <name evidence="7" type="primary">uvrY</name>
    <name evidence="7" type="ORF">SK3146_04043</name>
</gene>
<dbReference type="Pfam" id="PF12833">
    <property type="entry name" value="HTH_18"/>
    <property type="match status" value="1"/>
</dbReference>
<evidence type="ECO:0000313" key="7">
    <source>
        <dbReference type="EMBL" id="UQZ84788.1"/>
    </source>
</evidence>
<dbReference type="InterPro" id="IPR018060">
    <property type="entry name" value="HTH_AraC"/>
</dbReference>
<dbReference type="CDD" id="cd17536">
    <property type="entry name" value="REC_YesN-like"/>
    <property type="match status" value="1"/>
</dbReference>